<name>A0AAD6C5I6_9EURO</name>
<proteinExistence type="predicted"/>
<dbReference type="GO" id="GO:0008270">
    <property type="term" value="F:zinc ion binding"/>
    <property type="evidence" value="ECO:0007669"/>
    <property type="project" value="UniProtKB-KW"/>
</dbReference>
<keyword evidence="1" id="KW-0479">Metal-binding</keyword>
<reference evidence="4" key="2">
    <citation type="journal article" date="2023" name="IMA Fungus">
        <title>Comparative genomic study of the Penicillium genus elucidates a diverse pangenome and 15 lateral gene transfer events.</title>
        <authorList>
            <person name="Petersen C."/>
            <person name="Sorensen T."/>
            <person name="Nielsen M.R."/>
            <person name="Sondergaard T.E."/>
            <person name="Sorensen J.L."/>
            <person name="Fitzpatrick D.A."/>
            <person name="Frisvad J.C."/>
            <person name="Nielsen K.L."/>
        </authorList>
    </citation>
    <scope>NUCLEOTIDE SEQUENCE</scope>
    <source>
        <strain evidence="4">IBT 16125</strain>
    </source>
</reference>
<evidence type="ECO:0000256" key="2">
    <source>
        <dbReference type="SAM" id="MobiDB-lite"/>
    </source>
</evidence>
<feature type="domain" description="C2H2-type" evidence="3">
    <location>
        <begin position="97"/>
        <end position="128"/>
    </location>
</feature>
<evidence type="ECO:0000256" key="1">
    <source>
        <dbReference type="PROSITE-ProRule" id="PRU00042"/>
    </source>
</evidence>
<feature type="compositionally biased region" description="Polar residues" evidence="2">
    <location>
        <begin position="1"/>
        <end position="16"/>
    </location>
</feature>
<dbReference type="InterPro" id="IPR059009">
    <property type="entry name" value="Znf_C2H2_17_1st"/>
</dbReference>
<dbReference type="Proteomes" id="UP001213681">
    <property type="component" value="Unassembled WGS sequence"/>
</dbReference>
<keyword evidence="1" id="KW-0863">Zinc-finger</keyword>
<dbReference type="Pfam" id="PF26176">
    <property type="entry name" value="zf_C2H2_17_2"/>
    <property type="match status" value="1"/>
</dbReference>
<accession>A0AAD6C5I6</accession>
<dbReference type="GO" id="GO:0006357">
    <property type="term" value="P:regulation of transcription by RNA polymerase II"/>
    <property type="evidence" value="ECO:0007669"/>
    <property type="project" value="TreeGrafter"/>
</dbReference>
<sequence>MNGKRQSASSRNTRTAPRNADGQIYCNYKGCQSAPSTFRRLSDWNKHMDKHERPYKCDVPGCNKVQGFTYYGGLLRHEREVHKKDASARAPIFCPYEDCNRSSGNGFTRQENLREHLRRRHLHTDDVSAGFSILVNPLVSLDFRANHLPAAVVDTCYDASLSETLSQANDKGSLHNEFEQLYREDRLKGRRIEELERKVAVLQATIARST</sequence>
<dbReference type="SUPFAM" id="SSF57667">
    <property type="entry name" value="beta-beta-alpha zinc fingers"/>
    <property type="match status" value="1"/>
</dbReference>
<dbReference type="InterPro" id="IPR013087">
    <property type="entry name" value="Znf_C2H2_type"/>
</dbReference>
<protein>
    <recommendedName>
        <fullName evidence="3">C2H2-type domain-containing protein</fullName>
    </recommendedName>
</protein>
<dbReference type="GeneID" id="81599750"/>
<dbReference type="InterPro" id="IPR036236">
    <property type="entry name" value="Znf_C2H2_sf"/>
</dbReference>
<keyword evidence="1" id="KW-0862">Zinc</keyword>
<dbReference type="RefSeq" id="XP_056765211.1">
    <property type="nucleotide sequence ID" value="XM_056909507.1"/>
</dbReference>
<dbReference type="PANTHER" id="PTHR46179:SF24">
    <property type="entry name" value="C2H2-TYPE DOMAIN-CONTAINING PROTEIN"/>
    <property type="match status" value="1"/>
</dbReference>
<dbReference type="Pfam" id="PF26177">
    <property type="entry name" value="zf_C2H2_17_1st"/>
    <property type="match status" value="1"/>
</dbReference>
<evidence type="ECO:0000313" key="4">
    <source>
        <dbReference type="EMBL" id="KAJ5449676.1"/>
    </source>
</evidence>
<dbReference type="PANTHER" id="PTHR46179">
    <property type="entry name" value="ZINC FINGER PROTEIN"/>
    <property type="match status" value="1"/>
</dbReference>
<dbReference type="Gene3D" id="3.30.160.60">
    <property type="entry name" value="Classic Zinc Finger"/>
    <property type="match status" value="2"/>
</dbReference>
<dbReference type="InterPro" id="IPR059095">
    <property type="entry name" value="Znf_C2H2_17_2nd"/>
</dbReference>
<comment type="caution">
    <text evidence="4">The sequence shown here is derived from an EMBL/GenBank/DDBJ whole genome shotgun (WGS) entry which is preliminary data.</text>
</comment>
<organism evidence="4 5">
    <name type="scientific">Penicillium daleae</name>
    <dbReference type="NCBI Taxonomy" id="63821"/>
    <lineage>
        <taxon>Eukaryota</taxon>
        <taxon>Fungi</taxon>
        <taxon>Dikarya</taxon>
        <taxon>Ascomycota</taxon>
        <taxon>Pezizomycotina</taxon>
        <taxon>Eurotiomycetes</taxon>
        <taxon>Eurotiomycetidae</taxon>
        <taxon>Eurotiales</taxon>
        <taxon>Aspergillaceae</taxon>
        <taxon>Penicillium</taxon>
    </lineage>
</organism>
<dbReference type="EMBL" id="JAPVEA010000006">
    <property type="protein sequence ID" value="KAJ5449676.1"/>
    <property type="molecule type" value="Genomic_DNA"/>
</dbReference>
<dbReference type="SMART" id="SM00355">
    <property type="entry name" value="ZnF_C2H2"/>
    <property type="match status" value="3"/>
</dbReference>
<feature type="region of interest" description="Disordered" evidence="2">
    <location>
        <begin position="1"/>
        <end position="21"/>
    </location>
</feature>
<dbReference type="GO" id="GO:0005634">
    <property type="term" value="C:nucleus"/>
    <property type="evidence" value="ECO:0007669"/>
    <property type="project" value="TreeGrafter"/>
</dbReference>
<dbReference type="InterPro" id="IPR051061">
    <property type="entry name" value="Zinc_finger_trans_reg"/>
</dbReference>
<dbReference type="AlphaFoldDB" id="A0AAD6C5I6"/>
<reference evidence="4" key="1">
    <citation type="submission" date="2022-12" db="EMBL/GenBank/DDBJ databases">
        <authorList>
            <person name="Petersen C."/>
        </authorList>
    </citation>
    <scope>NUCLEOTIDE SEQUENCE</scope>
    <source>
        <strain evidence="4">IBT 16125</strain>
    </source>
</reference>
<dbReference type="PROSITE" id="PS50157">
    <property type="entry name" value="ZINC_FINGER_C2H2_2"/>
    <property type="match status" value="1"/>
</dbReference>
<evidence type="ECO:0000259" key="3">
    <source>
        <dbReference type="PROSITE" id="PS50157"/>
    </source>
</evidence>
<keyword evidence="5" id="KW-1185">Reference proteome</keyword>
<evidence type="ECO:0000313" key="5">
    <source>
        <dbReference type="Proteomes" id="UP001213681"/>
    </source>
</evidence>
<gene>
    <name evidence="4" type="ORF">N7458_006125</name>
</gene>